<evidence type="ECO:0000313" key="6">
    <source>
        <dbReference type="EMBL" id="RMI99786.1"/>
    </source>
</evidence>
<name>A0A3M2R3I3_9HYPO</name>
<keyword evidence="3" id="KW-0378">Hydrolase</keyword>
<evidence type="ECO:0000256" key="3">
    <source>
        <dbReference type="ARBA" id="ARBA00022801"/>
    </source>
</evidence>
<dbReference type="Proteomes" id="UP000277212">
    <property type="component" value="Unassembled WGS sequence"/>
</dbReference>
<proteinExistence type="inferred from homology"/>
<dbReference type="OrthoDB" id="10250730at2759"/>
<dbReference type="Pfam" id="PF00753">
    <property type="entry name" value="Lactamase_B"/>
    <property type="match status" value="1"/>
</dbReference>
<dbReference type="GO" id="GO:0046872">
    <property type="term" value="F:metal ion binding"/>
    <property type="evidence" value="ECO:0007669"/>
    <property type="project" value="UniProtKB-KW"/>
</dbReference>
<feature type="domain" description="Metallo-beta-lactamase" evidence="5">
    <location>
        <begin position="42"/>
        <end position="282"/>
    </location>
</feature>
<dbReference type="Gene3D" id="3.60.15.10">
    <property type="entry name" value="Ribonuclease Z/Hydroxyacylglutathione hydrolase-like"/>
    <property type="match status" value="1"/>
</dbReference>
<gene>
    <name evidence="6" type="ORF">CDV36_015952</name>
</gene>
<protein>
    <recommendedName>
        <fullName evidence="5">Metallo-beta-lactamase domain-containing protein</fullName>
    </recommendedName>
</protein>
<evidence type="ECO:0000256" key="4">
    <source>
        <dbReference type="ARBA" id="ARBA00022833"/>
    </source>
</evidence>
<keyword evidence="4" id="KW-0862">Zinc</keyword>
<comment type="caution">
    <text evidence="6">The sequence shown here is derived from an EMBL/GenBank/DDBJ whole genome shotgun (WGS) entry which is preliminary data.</text>
</comment>
<dbReference type="InterPro" id="IPR051013">
    <property type="entry name" value="MBL_superfamily_lactonases"/>
</dbReference>
<comment type="similarity">
    <text evidence="1">Belongs to the metallo-beta-lactamase superfamily.</text>
</comment>
<dbReference type="SMART" id="SM00849">
    <property type="entry name" value="Lactamase_B"/>
    <property type="match status" value="1"/>
</dbReference>
<keyword evidence="2" id="KW-0479">Metal-binding</keyword>
<dbReference type="CDD" id="cd07730">
    <property type="entry name" value="metallo-hydrolase-like_MBL-fold"/>
    <property type="match status" value="1"/>
</dbReference>
<evidence type="ECO:0000313" key="7">
    <source>
        <dbReference type="Proteomes" id="UP000277212"/>
    </source>
</evidence>
<organism evidence="6 7">
    <name type="scientific">Fusarium kuroshium</name>
    <dbReference type="NCBI Taxonomy" id="2010991"/>
    <lineage>
        <taxon>Eukaryota</taxon>
        <taxon>Fungi</taxon>
        <taxon>Dikarya</taxon>
        <taxon>Ascomycota</taxon>
        <taxon>Pezizomycotina</taxon>
        <taxon>Sordariomycetes</taxon>
        <taxon>Hypocreomycetidae</taxon>
        <taxon>Hypocreales</taxon>
        <taxon>Nectriaceae</taxon>
        <taxon>Fusarium</taxon>
        <taxon>Fusarium solani species complex</taxon>
    </lineage>
</organism>
<reference evidence="6 7" key="1">
    <citation type="submission" date="2017-06" db="EMBL/GenBank/DDBJ databases">
        <title>Comparative genomic analysis of Ambrosia Fusariam Clade fungi.</title>
        <authorList>
            <person name="Stajich J.E."/>
            <person name="Carrillo J."/>
            <person name="Kijimoto T."/>
            <person name="Eskalen A."/>
            <person name="O'Donnell K."/>
            <person name="Kasson M."/>
        </authorList>
    </citation>
    <scope>NUCLEOTIDE SEQUENCE [LARGE SCALE GENOMIC DNA]</scope>
    <source>
        <strain evidence="6">UCR3666</strain>
    </source>
</reference>
<evidence type="ECO:0000256" key="1">
    <source>
        <dbReference type="ARBA" id="ARBA00007749"/>
    </source>
</evidence>
<dbReference type="EMBL" id="NKUJ01000714">
    <property type="protein sequence ID" value="RMI99786.1"/>
    <property type="molecule type" value="Genomic_DNA"/>
</dbReference>
<dbReference type="PANTHER" id="PTHR42978">
    <property type="entry name" value="QUORUM-QUENCHING LACTONASE YTNP-RELATED-RELATED"/>
    <property type="match status" value="1"/>
</dbReference>
<dbReference type="STRING" id="2010991.A0A3M2R3I3"/>
<accession>A0A3M2R3I3</accession>
<dbReference type="SUPFAM" id="SSF56281">
    <property type="entry name" value="Metallo-hydrolase/oxidoreductase"/>
    <property type="match status" value="1"/>
</dbReference>
<keyword evidence="7" id="KW-1185">Reference proteome</keyword>
<evidence type="ECO:0000256" key="2">
    <source>
        <dbReference type="ARBA" id="ARBA00022723"/>
    </source>
</evidence>
<dbReference type="AlphaFoldDB" id="A0A3M2R3I3"/>
<dbReference type="PANTHER" id="PTHR42978:SF4">
    <property type="entry name" value="METALLO-BETA-LACTAMASE DOMAIN-CONTAINING PROTEIN"/>
    <property type="match status" value="1"/>
</dbReference>
<sequence length="317" mass="35568">MARELPGAGGEVQVVLLDGGGFTTTDDTKIHADGHSRPYYLYDWCFYLYHKPTGSRILWDLGISNDRELYTPFVLNFHWPSCNPVGPRRSLIHQLADLGVASDQIDTVIFSHAHWDHCRPIKREFPNAKVIFGPGTGSHCSPGHIRDGKIQPMVQWDSRFFGTSDVRTDPYEELKGPWKPWGPFEQALDYFGDGSFWILQAPGHMKGNLAACVRLNSGEWVLLASDCCHSKEIFDGVKQIANVSMPDGSMFCLHESLGAALDTIGKLRMAVQDYGMHIAMAHDAEFIKEGKDSVLMSLLHPLFDEECLARIWAHQQP</sequence>
<dbReference type="InterPro" id="IPR001279">
    <property type="entry name" value="Metallo-B-lactamas"/>
</dbReference>
<dbReference type="GO" id="GO:0016787">
    <property type="term" value="F:hydrolase activity"/>
    <property type="evidence" value="ECO:0007669"/>
    <property type="project" value="UniProtKB-KW"/>
</dbReference>
<dbReference type="InterPro" id="IPR036866">
    <property type="entry name" value="RibonucZ/Hydroxyglut_hydro"/>
</dbReference>
<evidence type="ECO:0000259" key="5">
    <source>
        <dbReference type="SMART" id="SM00849"/>
    </source>
</evidence>